<dbReference type="EMBL" id="JANVFS010000011">
    <property type="protein sequence ID" value="KAJ4484949.1"/>
    <property type="molecule type" value="Genomic_DNA"/>
</dbReference>
<dbReference type="Proteomes" id="UP001150238">
    <property type="component" value="Unassembled WGS sequence"/>
</dbReference>
<feature type="region of interest" description="Disordered" evidence="2">
    <location>
        <begin position="640"/>
        <end position="679"/>
    </location>
</feature>
<dbReference type="PANTHER" id="PTHR23147">
    <property type="entry name" value="SERINE/ARGININE RICH SPLICING FACTOR"/>
    <property type="match status" value="1"/>
</dbReference>
<evidence type="ECO:0000259" key="3">
    <source>
        <dbReference type="PROSITE" id="PS50102"/>
    </source>
</evidence>
<dbReference type="PROSITE" id="PS50102">
    <property type="entry name" value="RRM"/>
    <property type="match status" value="2"/>
</dbReference>
<dbReference type="Gene3D" id="3.30.70.330">
    <property type="match status" value="2"/>
</dbReference>
<sequence length="1010" mass="110276">MPSKFSARTWGTRFDSLPLSSPPLASPKSNAAATENVGQSSNPVDSLVVDKVEKTPHDASVFVGSLPINVDHKELSAMLSRHLSEFAQVKSVKVIRDSKGGVCAFVQCEDADSATRLIQTLQTSPPKPFFGRILRFEPARAYRSLLISYRTPTQKIISTNENSSAESIVELTLPAAMRINKSKSSKSAAIFYNDEAIHMETQAEGISAPIHEMSFFQAPVFFDAAVSCNDGIDDEDLSSYPAPHDAPRQSHMDQGCFDVKWTQRDDCMSAFMALRRVPHLTVTWAHVAPDREILHSSRLNQPRVRSVSGTGHSSAHSPRGLAPRPNTTDSNNWKIVPQPKFVHPDTIPIPQDEPDCNQGAVCLERDFPPLADHKTHFHSDFGGGVWIEKEYSAFEKEKTERGFVDKLSLGTTPPGASPEMLCDVHPLKPDYRSVSISTSIPDSTSQELELQLTPALARSPVTPKTPGSLFPPTPTSFNDERPTLYVKETDGEFSYRTEGVSGEEVLDPTTLFVGGLEMRGTGAWDEGKVYRLFKRFGGLETVKVIRPSSGKAAFAFVTFTNTEGPARAIAELHNHLVEGRPIRVQLRDCNPSRSPFRVVRGRARYPLHHGHQFLRSHQSESKRDKSVDASFGKSVTEVIEISCPQPSPLEPASETTKNAEPNAAGPSHESDVELPTPQMQQPEPYREWYDVENHLPDSVATPSVGNSFTLEGGPGMPYPFPAFYAPGPWMQQYPPHAHYPMAFYPPIYAVPPNPHPPRYSGSSGSDASGPTSCPPLMPQVPWSASANYGYIPYHGFPPVMDSSSPQGQDQAPVVPTGFFRDEAGTLIPVYPRAIIDQYMTNNPSQSNSPPVGVTVTVPATVPSPIPVPPSGPIQTWVPPGPPMFGHGPNQFPSRMGPLGQPSGWITPSQSMNSQAHHAQGFPPFAMPMTGAPPFREGFHSGMGQGNGHKRQGRRDNFHAKRNNGTRGRGSGAAVTNPTHVDGRLNSNRQVSGDWAHWPEAHQGVGIIPIS</sequence>
<evidence type="ECO:0000313" key="4">
    <source>
        <dbReference type="EMBL" id="KAJ4484949.1"/>
    </source>
</evidence>
<dbReference type="Pfam" id="PF00076">
    <property type="entry name" value="RRM_1"/>
    <property type="match status" value="2"/>
</dbReference>
<reference evidence="4" key="1">
    <citation type="submission" date="2022-08" db="EMBL/GenBank/DDBJ databases">
        <authorList>
            <consortium name="DOE Joint Genome Institute"/>
            <person name="Min B."/>
            <person name="Riley R."/>
            <person name="Sierra-Patev S."/>
            <person name="Naranjo-Ortiz M."/>
            <person name="Looney B."/>
            <person name="Konkel Z."/>
            <person name="Slot J.C."/>
            <person name="Sakamoto Y."/>
            <person name="Steenwyk J.L."/>
            <person name="Rokas A."/>
            <person name="Carro J."/>
            <person name="Camarero S."/>
            <person name="Ferreira P."/>
            <person name="Molpeceres G."/>
            <person name="Ruiz-Duenas F.J."/>
            <person name="Serrano A."/>
            <person name="Henrissat B."/>
            <person name="Drula E."/>
            <person name="Hughes K.W."/>
            <person name="Mata J.L."/>
            <person name="Ishikawa N.K."/>
            <person name="Vargas-Isla R."/>
            <person name="Ushijima S."/>
            <person name="Smith C.A."/>
            <person name="Ahrendt S."/>
            <person name="Andreopoulos W."/>
            <person name="He G."/>
            <person name="Labutti K."/>
            <person name="Lipzen A."/>
            <person name="Ng V."/>
            <person name="Sandor L."/>
            <person name="Barry K."/>
            <person name="Martinez A.T."/>
            <person name="Xiao Y."/>
            <person name="Gibbons J.G."/>
            <person name="Terashima K."/>
            <person name="Hibbett D.S."/>
            <person name="Grigoriev I.V."/>
        </authorList>
    </citation>
    <scope>NUCLEOTIDE SEQUENCE</scope>
    <source>
        <strain evidence="4">Sp2 HRB7682 ss15</strain>
    </source>
</reference>
<dbReference type="InterPro" id="IPR050907">
    <property type="entry name" value="SRSF"/>
</dbReference>
<feature type="compositionally biased region" description="Polar residues" evidence="2">
    <location>
        <begin position="973"/>
        <end position="984"/>
    </location>
</feature>
<dbReference type="InterPro" id="IPR012677">
    <property type="entry name" value="Nucleotide-bd_a/b_plait_sf"/>
</dbReference>
<feature type="domain" description="RRM" evidence="3">
    <location>
        <begin position="59"/>
        <end position="141"/>
    </location>
</feature>
<dbReference type="SUPFAM" id="SSF54928">
    <property type="entry name" value="RNA-binding domain, RBD"/>
    <property type="match status" value="2"/>
</dbReference>
<evidence type="ECO:0000256" key="1">
    <source>
        <dbReference type="PROSITE-ProRule" id="PRU00176"/>
    </source>
</evidence>
<proteinExistence type="predicted"/>
<dbReference type="GO" id="GO:0003723">
    <property type="term" value="F:RNA binding"/>
    <property type="evidence" value="ECO:0007669"/>
    <property type="project" value="UniProtKB-UniRule"/>
</dbReference>
<feature type="region of interest" description="Disordered" evidence="2">
    <location>
        <begin position="458"/>
        <end position="480"/>
    </location>
</feature>
<dbReference type="CDD" id="cd00590">
    <property type="entry name" value="RRM_SF"/>
    <property type="match status" value="2"/>
</dbReference>
<name>A0A9W9DTA0_9AGAR</name>
<keyword evidence="1" id="KW-0694">RNA-binding</keyword>
<dbReference type="SMART" id="SM00360">
    <property type="entry name" value="RRM"/>
    <property type="match status" value="2"/>
</dbReference>
<reference evidence="4" key="2">
    <citation type="journal article" date="2023" name="Proc. Natl. Acad. Sci. U.S.A.">
        <title>A global phylogenomic analysis of the shiitake genus Lentinula.</title>
        <authorList>
            <person name="Sierra-Patev S."/>
            <person name="Min B."/>
            <person name="Naranjo-Ortiz M."/>
            <person name="Looney B."/>
            <person name="Konkel Z."/>
            <person name="Slot J.C."/>
            <person name="Sakamoto Y."/>
            <person name="Steenwyk J.L."/>
            <person name="Rokas A."/>
            <person name="Carro J."/>
            <person name="Camarero S."/>
            <person name="Ferreira P."/>
            <person name="Molpeceres G."/>
            <person name="Ruiz-Duenas F.J."/>
            <person name="Serrano A."/>
            <person name="Henrissat B."/>
            <person name="Drula E."/>
            <person name="Hughes K.W."/>
            <person name="Mata J.L."/>
            <person name="Ishikawa N.K."/>
            <person name="Vargas-Isla R."/>
            <person name="Ushijima S."/>
            <person name="Smith C.A."/>
            <person name="Donoghue J."/>
            <person name="Ahrendt S."/>
            <person name="Andreopoulos W."/>
            <person name="He G."/>
            <person name="LaButti K."/>
            <person name="Lipzen A."/>
            <person name="Ng V."/>
            <person name="Riley R."/>
            <person name="Sandor L."/>
            <person name="Barry K."/>
            <person name="Martinez A.T."/>
            <person name="Xiao Y."/>
            <person name="Gibbons J.G."/>
            <person name="Terashima K."/>
            <person name="Grigoriev I.V."/>
            <person name="Hibbett D."/>
        </authorList>
    </citation>
    <scope>NUCLEOTIDE SEQUENCE</scope>
    <source>
        <strain evidence="4">Sp2 HRB7682 ss15</strain>
    </source>
</reference>
<dbReference type="InterPro" id="IPR000504">
    <property type="entry name" value="RRM_dom"/>
</dbReference>
<gene>
    <name evidence="4" type="ORF">C8J55DRAFT_559110</name>
</gene>
<feature type="region of interest" description="Disordered" evidence="2">
    <location>
        <begin position="296"/>
        <end position="335"/>
    </location>
</feature>
<dbReference type="AlphaFoldDB" id="A0A9W9DTA0"/>
<feature type="region of interest" description="Disordered" evidence="2">
    <location>
        <begin position="1"/>
        <end position="41"/>
    </location>
</feature>
<comment type="caution">
    <text evidence="4">The sequence shown here is derived from an EMBL/GenBank/DDBJ whole genome shotgun (WGS) entry which is preliminary data.</text>
</comment>
<feature type="compositionally biased region" description="Polar residues" evidence="2">
    <location>
        <begin position="307"/>
        <end position="316"/>
    </location>
</feature>
<evidence type="ECO:0000313" key="5">
    <source>
        <dbReference type="Proteomes" id="UP001150238"/>
    </source>
</evidence>
<feature type="domain" description="RRM" evidence="3">
    <location>
        <begin position="509"/>
        <end position="589"/>
    </location>
</feature>
<accession>A0A9W9DTA0</accession>
<protein>
    <recommendedName>
        <fullName evidence="3">RRM domain-containing protein</fullName>
    </recommendedName>
</protein>
<dbReference type="InterPro" id="IPR035979">
    <property type="entry name" value="RBD_domain_sf"/>
</dbReference>
<feature type="region of interest" description="Disordered" evidence="2">
    <location>
        <begin position="610"/>
        <end position="629"/>
    </location>
</feature>
<feature type="region of interest" description="Disordered" evidence="2">
    <location>
        <begin position="938"/>
        <end position="984"/>
    </location>
</feature>
<evidence type="ECO:0000256" key="2">
    <source>
        <dbReference type="SAM" id="MobiDB-lite"/>
    </source>
</evidence>
<organism evidence="4 5">
    <name type="scientific">Lentinula lateritia</name>
    <dbReference type="NCBI Taxonomy" id="40482"/>
    <lineage>
        <taxon>Eukaryota</taxon>
        <taxon>Fungi</taxon>
        <taxon>Dikarya</taxon>
        <taxon>Basidiomycota</taxon>
        <taxon>Agaricomycotina</taxon>
        <taxon>Agaricomycetes</taxon>
        <taxon>Agaricomycetidae</taxon>
        <taxon>Agaricales</taxon>
        <taxon>Marasmiineae</taxon>
        <taxon>Omphalotaceae</taxon>
        <taxon>Lentinula</taxon>
    </lineage>
</organism>
<feature type="compositionally biased region" description="Basic and acidic residues" evidence="2">
    <location>
        <begin position="617"/>
        <end position="627"/>
    </location>
</feature>